<evidence type="ECO:0000313" key="1">
    <source>
        <dbReference type="EMBL" id="CRL61634.1"/>
    </source>
</evidence>
<dbReference type="GO" id="GO:0030313">
    <property type="term" value="C:cell envelope"/>
    <property type="evidence" value="ECO:0007669"/>
    <property type="project" value="UniProtKB-SubCell"/>
</dbReference>
<proteinExistence type="predicted"/>
<dbReference type="RefSeq" id="WP_072063616.1">
    <property type="nucleotide sequence ID" value="NZ_CVRY01000003.1"/>
</dbReference>
<dbReference type="Gene3D" id="1.20.1420.20">
    <property type="entry name" value="M75 peptidase, HXXE motif"/>
    <property type="match status" value="1"/>
</dbReference>
<dbReference type="Proteomes" id="UP000183920">
    <property type="component" value="Unassembled WGS sequence"/>
</dbReference>
<protein>
    <submittedName>
        <fullName evidence="1">Iron uptake system component EfeO</fullName>
    </submittedName>
</protein>
<dbReference type="CDD" id="cd14656">
    <property type="entry name" value="Imelysin-like_EfeO"/>
    <property type="match status" value="1"/>
</dbReference>
<dbReference type="InterPro" id="IPR034981">
    <property type="entry name" value="Imelysin-like_EfeO/Algp7"/>
</dbReference>
<dbReference type="InterPro" id="IPR038352">
    <property type="entry name" value="Imelysin_sf"/>
</dbReference>
<dbReference type="PANTHER" id="PTHR39192">
    <property type="entry name" value="IRON UPTAKE SYSTEM COMPONENT EFEO"/>
    <property type="match status" value="1"/>
</dbReference>
<reference evidence="2" key="1">
    <citation type="submission" date="2015-06" db="EMBL/GenBank/DDBJ databases">
        <authorList>
            <person name="Urmite Genomes"/>
        </authorList>
    </citation>
    <scope>NUCLEOTIDE SEQUENCE [LARGE SCALE GENOMIC DNA]</scope>
    <source>
        <strain evidence="2">CSUR P1867</strain>
    </source>
</reference>
<dbReference type="AlphaFoldDB" id="A0A0G4Q7P1"/>
<evidence type="ECO:0000313" key="2">
    <source>
        <dbReference type="Proteomes" id="UP000183920"/>
    </source>
</evidence>
<name>A0A0G4Q7P1_9GAMM</name>
<sequence length="307" mass="35070">MLNNAKSKSKNIIASLFILLFSFPVYAEKIIQGIIQDSETIVIAKGDIPTPEKFKTDILKYREKAVEQLTLVEKSLDKLIEYSEKNQLINAQNAYQQAHYHYEVIRPIIALFGSSERLLNNRADFFLERENSPRFSGFHLVEYQLFKLKDTQKATESAKVLLRGISDLKKRLAIEDIPIPKLVQSAGDCLELILIDKLAGIENQYSNSDLGDAYANLSGSRLIVAILSNHIPPTEYQRLIKQYDDIGALLLKYQRDKGLFQPLSAVPETEKSWLFSQVTQLAEQVANLRATLDINVYYHYKEARDEK</sequence>
<gene>
    <name evidence="1" type="primary">efeO</name>
    <name evidence="1" type="ORF">BN1804_01567</name>
</gene>
<dbReference type="InterPro" id="IPR050894">
    <property type="entry name" value="EfeM/EfeO_iron_uptake"/>
</dbReference>
<dbReference type="EMBL" id="CVRY01000003">
    <property type="protein sequence ID" value="CRL61634.1"/>
    <property type="molecule type" value="Genomic_DNA"/>
</dbReference>
<dbReference type="PANTHER" id="PTHR39192:SF1">
    <property type="entry name" value="IRON UPTAKE SYSTEM COMPONENT EFEO"/>
    <property type="match status" value="1"/>
</dbReference>
<accession>A0A0G4Q7P1</accession>
<organism evidence="1 2">
    <name type="scientific">Proteus penneri</name>
    <dbReference type="NCBI Taxonomy" id="102862"/>
    <lineage>
        <taxon>Bacteria</taxon>
        <taxon>Pseudomonadati</taxon>
        <taxon>Pseudomonadota</taxon>
        <taxon>Gammaproteobacteria</taxon>
        <taxon>Enterobacterales</taxon>
        <taxon>Morganellaceae</taxon>
        <taxon>Proteus</taxon>
    </lineage>
</organism>